<comment type="similarity">
    <text evidence="2">Belongs to the TMEM186 family.</text>
</comment>
<reference evidence="10" key="1">
    <citation type="submission" date="2023-07" db="EMBL/GenBank/DDBJ databases">
        <authorList>
            <consortium name="CYATHOMIX"/>
        </authorList>
    </citation>
    <scope>NUCLEOTIDE SEQUENCE</scope>
    <source>
        <strain evidence="10">N/A</strain>
    </source>
</reference>
<dbReference type="Proteomes" id="UP001176961">
    <property type="component" value="Unassembled WGS sequence"/>
</dbReference>
<dbReference type="InterPro" id="IPR026571">
    <property type="entry name" value="Tmem186"/>
</dbReference>
<evidence type="ECO:0000256" key="2">
    <source>
        <dbReference type="ARBA" id="ARBA00007020"/>
    </source>
</evidence>
<dbReference type="PANTHER" id="PTHR13603:SF1">
    <property type="entry name" value="TRANSMEMBRANE PROTEIN 186"/>
    <property type="match status" value="1"/>
</dbReference>
<evidence type="ECO:0000313" key="10">
    <source>
        <dbReference type="EMBL" id="CAJ0590497.1"/>
    </source>
</evidence>
<dbReference type="EMBL" id="CATQJL010000001">
    <property type="protein sequence ID" value="CAJ0590497.1"/>
    <property type="molecule type" value="Genomic_DNA"/>
</dbReference>
<proteinExistence type="inferred from homology"/>
<dbReference type="AlphaFoldDB" id="A0AA36GDU4"/>
<comment type="subcellular location">
    <subcellularLocation>
        <location evidence="1">Mitochondrion inner membrane</location>
        <topology evidence="1">Multi-pass membrane protein</topology>
    </subcellularLocation>
</comment>
<dbReference type="PANTHER" id="PTHR13603">
    <property type="entry name" value="TRANSMEMBRANE PROTEIN 186"/>
    <property type="match status" value="1"/>
</dbReference>
<keyword evidence="11" id="KW-1185">Reference proteome</keyword>
<evidence type="ECO:0000256" key="6">
    <source>
        <dbReference type="ARBA" id="ARBA00022989"/>
    </source>
</evidence>
<feature type="transmembrane region" description="Helical" evidence="9">
    <location>
        <begin position="137"/>
        <end position="160"/>
    </location>
</feature>
<evidence type="ECO:0000256" key="7">
    <source>
        <dbReference type="ARBA" id="ARBA00023128"/>
    </source>
</evidence>
<organism evidence="10 11">
    <name type="scientific">Cylicocyclus nassatus</name>
    <name type="common">Nematode worm</name>
    <dbReference type="NCBI Taxonomy" id="53992"/>
    <lineage>
        <taxon>Eukaryota</taxon>
        <taxon>Metazoa</taxon>
        <taxon>Ecdysozoa</taxon>
        <taxon>Nematoda</taxon>
        <taxon>Chromadorea</taxon>
        <taxon>Rhabditida</taxon>
        <taxon>Rhabditina</taxon>
        <taxon>Rhabditomorpha</taxon>
        <taxon>Strongyloidea</taxon>
        <taxon>Strongylidae</taxon>
        <taxon>Cylicocyclus</taxon>
    </lineage>
</organism>
<gene>
    <name evidence="10" type="ORF">CYNAS_LOCUS2480</name>
</gene>
<keyword evidence="5" id="KW-0999">Mitochondrion inner membrane</keyword>
<evidence type="ECO:0000313" key="11">
    <source>
        <dbReference type="Proteomes" id="UP001176961"/>
    </source>
</evidence>
<evidence type="ECO:0000256" key="3">
    <source>
        <dbReference type="ARBA" id="ARBA00014604"/>
    </source>
</evidence>
<name>A0AA36GDU4_CYLNA</name>
<evidence type="ECO:0000256" key="1">
    <source>
        <dbReference type="ARBA" id="ARBA00004448"/>
    </source>
</evidence>
<evidence type="ECO:0000256" key="5">
    <source>
        <dbReference type="ARBA" id="ARBA00022792"/>
    </source>
</evidence>
<keyword evidence="8 9" id="KW-0472">Membrane</keyword>
<keyword evidence="7" id="KW-0496">Mitochondrion</keyword>
<feature type="non-terminal residue" evidence="10">
    <location>
        <position position="249"/>
    </location>
</feature>
<sequence length="249" mass="27994">MGLLPVGLLVGKALLDNIARRTAPTQVVRTSATIGTVHNVRSRRHASSASSANPFEKEQMLQRIGGTSIRRSHAQIEREKQLLEEALPNENWIAVYRYPGIRFAVLLARAKLLQTVASVLFLPYSSYQYAFGQVDATFFYSTAFVAVFAPVALAVFSRYLNRLIGVIAMNESNDYVRIGYLTFWGSRKNKYLEITDVLPLTEVSGNKKDSVIKFSWFGGDNFLYLPTRNVEIVDEKRAELLFGDISVFN</sequence>
<comment type="caution">
    <text evidence="10">The sequence shown here is derived from an EMBL/GenBank/DDBJ whole genome shotgun (WGS) entry which is preliminary data.</text>
</comment>
<evidence type="ECO:0000256" key="9">
    <source>
        <dbReference type="SAM" id="Phobius"/>
    </source>
</evidence>
<dbReference type="GO" id="GO:0005743">
    <property type="term" value="C:mitochondrial inner membrane"/>
    <property type="evidence" value="ECO:0007669"/>
    <property type="project" value="UniProtKB-SubCell"/>
</dbReference>
<protein>
    <recommendedName>
        <fullName evidence="3">Transmembrane protein 186</fullName>
    </recommendedName>
</protein>
<keyword evidence="6 9" id="KW-1133">Transmembrane helix</keyword>
<evidence type="ECO:0000256" key="4">
    <source>
        <dbReference type="ARBA" id="ARBA00022692"/>
    </source>
</evidence>
<keyword evidence="4 9" id="KW-0812">Transmembrane</keyword>
<accession>A0AA36GDU4</accession>
<evidence type="ECO:0000256" key="8">
    <source>
        <dbReference type="ARBA" id="ARBA00023136"/>
    </source>
</evidence>